<dbReference type="PIRSF" id="PIRSF005052">
    <property type="entry name" value="P-loopkin"/>
    <property type="match status" value="1"/>
</dbReference>
<evidence type="ECO:0000256" key="3">
    <source>
        <dbReference type="ARBA" id="ARBA00023134"/>
    </source>
</evidence>
<dbReference type="GO" id="GO:0005525">
    <property type="term" value="F:GTP binding"/>
    <property type="evidence" value="ECO:0007669"/>
    <property type="project" value="UniProtKB-UniRule"/>
</dbReference>
<dbReference type="KEGG" id="cace:CACET_c32630"/>
<evidence type="ECO:0000256" key="2">
    <source>
        <dbReference type="ARBA" id="ARBA00022840"/>
    </source>
</evidence>
<dbReference type="InterPro" id="IPR053930">
    <property type="entry name" value="RapZ-like_N"/>
</dbReference>
<dbReference type="GO" id="GO:0005524">
    <property type="term" value="F:ATP binding"/>
    <property type="evidence" value="ECO:0007669"/>
    <property type="project" value="UniProtKB-UniRule"/>
</dbReference>
<dbReference type="Pfam" id="PF03668">
    <property type="entry name" value="RapZ-like_N"/>
    <property type="match status" value="1"/>
</dbReference>
<feature type="domain" description="RapZ-like N-terminal" evidence="4">
    <location>
        <begin position="1"/>
        <end position="154"/>
    </location>
</feature>
<dbReference type="InterPro" id="IPR005337">
    <property type="entry name" value="RapZ-like"/>
</dbReference>
<protein>
    <submittedName>
        <fullName evidence="6">Putative P-loop-containing kinase</fullName>
    </submittedName>
</protein>
<keyword evidence="6" id="KW-0418">Kinase</keyword>
<evidence type="ECO:0000313" key="6">
    <source>
        <dbReference type="EMBL" id="AKL96707.1"/>
    </source>
</evidence>
<dbReference type="RefSeq" id="WP_044824151.1">
    <property type="nucleotide sequence ID" value="NZ_CP009687.1"/>
</dbReference>
<evidence type="ECO:0000259" key="5">
    <source>
        <dbReference type="Pfam" id="PF22740"/>
    </source>
</evidence>
<reference evidence="6 7" key="1">
    <citation type="submission" date="2014-10" db="EMBL/GenBank/DDBJ databases">
        <title>Genome sequence of Clostridium aceticum DSM 1496.</title>
        <authorList>
            <person name="Poehlein A."/>
            <person name="Schiel-Bengelsdorf B."/>
            <person name="Gottschalk G."/>
            <person name="Duerre P."/>
            <person name="Daniel R."/>
        </authorList>
    </citation>
    <scope>NUCLEOTIDE SEQUENCE [LARGE SCALE GENOMIC DNA]</scope>
    <source>
        <strain evidence="6 7">DSM 1496</strain>
    </source>
</reference>
<dbReference type="GO" id="GO:0016301">
    <property type="term" value="F:kinase activity"/>
    <property type="evidence" value="ECO:0007669"/>
    <property type="project" value="UniProtKB-KW"/>
</dbReference>
<dbReference type="AlphaFoldDB" id="A0A0D8IE59"/>
<accession>A0A0D8IE59</accession>
<dbReference type="STRING" id="84022.CACET_c32630"/>
<dbReference type="InterPro" id="IPR053931">
    <property type="entry name" value="RapZ_C"/>
</dbReference>
<evidence type="ECO:0000259" key="4">
    <source>
        <dbReference type="Pfam" id="PF03668"/>
    </source>
</evidence>
<keyword evidence="2" id="KW-0067">ATP-binding</keyword>
<sequence>MKFVIITGMSGAGKSQAVKCMEDLGFYCVDNLPPALIPKFVELCLQSHGDIQKVALVIDIRGGMFFDDLFESLDGLRDLEYHYEILFLDASDSALIKRFKETRRNHPLSFNESIGEGINKERVRLKKLKMMATNIIDTTRMTPGQLKEELRNIYFEGNKTDNLMIYITSFGFKHGIPLDSDLVFDVRFLPNPYYIEELRDFTGKDLKVREYVMNSPISVEFSNKLFELTDFLIPHYIKEGKNQLVISIGCTGGKHRSVTIAYVLYHKLKEKGYRTILTHRDDTLGERK</sequence>
<dbReference type="PATRIC" id="fig|84022.5.peg.3451"/>
<dbReference type="InterPro" id="IPR027417">
    <property type="entry name" value="P-loop_NTPase"/>
</dbReference>
<keyword evidence="3" id="KW-0342">GTP-binding</keyword>
<gene>
    <name evidence="6" type="ORF">CACET_c32630</name>
</gene>
<dbReference type="NCBIfam" id="NF003828">
    <property type="entry name" value="PRK05416.1"/>
    <property type="match status" value="1"/>
</dbReference>
<dbReference type="PANTHER" id="PTHR30448:SF0">
    <property type="entry name" value="RNASE ADAPTER PROTEIN RAPZ"/>
    <property type="match status" value="1"/>
</dbReference>
<keyword evidence="6" id="KW-0808">Transferase</keyword>
<dbReference type="EMBL" id="CP009687">
    <property type="protein sequence ID" value="AKL96707.1"/>
    <property type="molecule type" value="Genomic_DNA"/>
</dbReference>
<dbReference type="SUPFAM" id="SSF52540">
    <property type="entry name" value="P-loop containing nucleoside triphosphate hydrolases"/>
    <property type="match status" value="1"/>
</dbReference>
<keyword evidence="1" id="KW-0547">Nucleotide-binding</keyword>
<dbReference type="Proteomes" id="UP000035704">
    <property type="component" value="Chromosome"/>
</dbReference>
<evidence type="ECO:0000313" key="7">
    <source>
        <dbReference type="Proteomes" id="UP000035704"/>
    </source>
</evidence>
<evidence type="ECO:0000256" key="1">
    <source>
        <dbReference type="ARBA" id="ARBA00022741"/>
    </source>
</evidence>
<dbReference type="PANTHER" id="PTHR30448">
    <property type="entry name" value="RNASE ADAPTER PROTEIN RAPZ"/>
    <property type="match status" value="1"/>
</dbReference>
<keyword evidence="7" id="KW-1185">Reference proteome</keyword>
<name>A0A0D8IE59_9CLOT</name>
<proteinExistence type="inferred from homology"/>
<dbReference type="HAMAP" id="MF_00636">
    <property type="entry name" value="RapZ_like"/>
    <property type="match status" value="1"/>
</dbReference>
<feature type="domain" description="RapZ C-terminal" evidence="5">
    <location>
        <begin position="164"/>
        <end position="281"/>
    </location>
</feature>
<organism evidence="6 7">
    <name type="scientific">Clostridium aceticum</name>
    <dbReference type="NCBI Taxonomy" id="84022"/>
    <lineage>
        <taxon>Bacteria</taxon>
        <taxon>Bacillati</taxon>
        <taxon>Bacillota</taxon>
        <taxon>Clostridia</taxon>
        <taxon>Eubacteriales</taxon>
        <taxon>Clostridiaceae</taxon>
        <taxon>Clostridium</taxon>
    </lineage>
</organism>
<dbReference type="OrthoDB" id="9784461at2"/>
<dbReference type="Pfam" id="PF22740">
    <property type="entry name" value="PapZ_C"/>
    <property type="match status" value="1"/>
</dbReference>